<evidence type="ECO:0000313" key="3">
    <source>
        <dbReference type="RefSeq" id="XP_019097455.1"/>
    </source>
</evidence>
<sequence length="262" mass="30340">MVTDHVKVAGYLILDVWIDTIKNDAGQDVFNRFYVCFDALRRTWKQTCRPIIGVDGAFLKAKIKGQLLAALGRDADNGIYPIAWCVVQVENKDNWLWFVKRLKTDLDLNEGDGYILVSDRQKGLIKAVELELPQIEHRMCVRHIYGNLKKTHPSKKQIKPLLWHMAWSYNAKQFGERLEQIHAYDTGVYDDVMKSKPKSWCRAFYKLGGYCEDVDNNFTESFNKTIDKAREKPFVAMLETVRRLSMVRIAKRSALSHSHKGN</sequence>
<gene>
    <name evidence="3" type="primary">LOC104772659</name>
</gene>
<keyword evidence="2" id="KW-1185">Reference proteome</keyword>
<reference evidence="2" key="1">
    <citation type="journal article" date="2014" name="Nat. Commun.">
        <title>The emerging biofuel crop Camelina sativa retains a highly undifferentiated hexaploid genome structure.</title>
        <authorList>
            <person name="Kagale S."/>
            <person name="Koh C."/>
            <person name="Nixon J."/>
            <person name="Bollina V."/>
            <person name="Clarke W.E."/>
            <person name="Tuteja R."/>
            <person name="Spillane C."/>
            <person name="Robinson S.J."/>
            <person name="Links M.G."/>
            <person name="Clarke C."/>
            <person name="Higgins E.E."/>
            <person name="Huebert T."/>
            <person name="Sharpe A.G."/>
            <person name="Parkin I.A."/>
        </authorList>
    </citation>
    <scope>NUCLEOTIDE SEQUENCE [LARGE SCALE GENOMIC DNA]</scope>
    <source>
        <strain evidence="2">cv. DH55</strain>
    </source>
</reference>
<accession>A0ABM1REL7</accession>
<proteinExistence type="predicted"/>
<organism evidence="2 3">
    <name type="scientific">Camelina sativa</name>
    <name type="common">False flax</name>
    <name type="synonym">Myagrum sativum</name>
    <dbReference type="NCBI Taxonomy" id="90675"/>
    <lineage>
        <taxon>Eukaryota</taxon>
        <taxon>Viridiplantae</taxon>
        <taxon>Streptophyta</taxon>
        <taxon>Embryophyta</taxon>
        <taxon>Tracheophyta</taxon>
        <taxon>Spermatophyta</taxon>
        <taxon>Magnoliopsida</taxon>
        <taxon>eudicotyledons</taxon>
        <taxon>Gunneridae</taxon>
        <taxon>Pentapetalae</taxon>
        <taxon>rosids</taxon>
        <taxon>malvids</taxon>
        <taxon>Brassicales</taxon>
        <taxon>Brassicaceae</taxon>
        <taxon>Camelineae</taxon>
        <taxon>Camelina</taxon>
    </lineage>
</organism>
<reference evidence="3" key="2">
    <citation type="submission" date="2025-08" db="UniProtKB">
        <authorList>
            <consortium name="RefSeq"/>
        </authorList>
    </citation>
    <scope>IDENTIFICATION</scope>
    <source>
        <tissue evidence="3">Leaf</tissue>
    </source>
</reference>
<evidence type="ECO:0000259" key="1">
    <source>
        <dbReference type="Pfam" id="PF10551"/>
    </source>
</evidence>
<dbReference type="PANTHER" id="PTHR31973">
    <property type="entry name" value="POLYPROTEIN, PUTATIVE-RELATED"/>
    <property type="match status" value="1"/>
</dbReference>
<dbReference type="PANTHER" id="PTHR31973:SF189">
    <property type="entry name" value="TRANSPOSASE, MUDR, PLANT, MULE TRANSPOSASE DOMAIN PROTEIN-RELATED"/>
    <property type="match status" value="1"/>
</dbReference>
<dbReference type="RefSeq" id="XP_019097455.1">
    <property type="nucleotide sequence ID" value="XM_019241910.1"/>
</dbReference>
<protein>
    <submittedName>
        <fullName evidence="3">Uncharacterized protein LOC104772659</fullName>
    </submittedName>
</protein>
<name>A0ABM1REL7_CAMSA</name>
<dbReference type="Proteomes" id="UP000694864">
    <property type="component" value="Chromosome 20"/>
</dbReference>
<feature type="domain" description="MULE transposase" evidence="1">
    <location>
        <begin position="52"/>
        <end position="146"/>
    </location>
</feature>
<evidence type="ECO:0000313" key="2">
    <source>
        <dbReference type="Proteomes" id="UP000694864"/>
    </source>
</evidence>
<dbReference type="GeneID" id="104772659"/>
<dbReference type="InterPro" id="IPR018289">
    <property type="entry name" value="MULE_transposase_dom"/>
</dbReference>
<dbReference type="Pfam" id="PF10551">
    <property type="entry name" value="MULE"/>
    <property type="match status" value="1"/>
</dbReference>